<feature type="domain" description="Carbohydrate kinase PfkB" evidence="4">
    <location>
        <begin position="17"/>
        <end position="279"/>
    </location>
</feature>
<name>A0A2T0U8Z1_9SPHI</name>
<gene>
    <name evidence="5" type="ORF">B0I27_102108</name>
</gene>
<dbReference type="Pfam" id="PF00294">
    <property type="entry name" value="PfkB"/>
    <property type="match status" value="1"/>
</dbReference>
<comment type="similarity">
    <text evidence="1">Belongs to the carbohydrate kinase PfkB family.</text>
</comment>
<dbReference type="AlphaFoldDB" id="A0A2T0U8Z1"/>
<evidence type="ECO:0000259" key="4">
    <source>
        <dbReference type="Pfam" id="PF00294"/>
    </source>
</evidence>
<dbReference type="PRINTS" id="PR00990">
    <property type="entry name" value="RIBOKINASE"/>
</dbReference>
<evidence type="ECO:0000256" key="2">
    <source>
        <dbReference type="ARBA" id="ARBA00022679"/>
    </source>
</evidence>
<dbReference type="InterPro" id="IPR011611">
    <property type="entry name" value="PfkB_dom"/>
</dbReference>
<dbReference type="InterPro" id="IPR002173">
    <property type="entry name" value="Carboh/pur_kinase_PfkB_CS"/>
</dbReference>
<dbReference type="GO" id="GO:0008865">
    <property type="term" value="F:fructokinase activity"/>
    <property type="evidence" value="ECO:0007669"/>
    <property type="project" value="UniProtKB-ARBA"/>
</dbReference>
<dbReference type="RefSeq" id="WP_181276666.1">
    <property type="nucleotide sequence ID" value="NZ_PVTH01000002.1"/>
</dbReference>
<dbReference type="Gene3D" id="3.40.1190.20">
    <property type="match status" value="1"/>
</dbReference>
<dbReference type="PROSITE" id="PS00583">
    <property type="entry name" value="PFKB_KINASES_1"/>
    <property type="match status" value="1"/>
</dbReference>
<dbReference type="PANTHER" id="PTHR43085:SF57">
    <property type="entry name" value="CARBOHYDRATE KINASE PFKB DOMAIN-CONTAINING PROTEIN"/>
    <property type="match status" value="1"/>
</dbReference>
<keyword evidence="6" id="KW-1185">Reference proteome</keyword>
<dbReference type="EMBL" id="PVTH01000002">
    <property type="protein sequence ID" value="PRY54342.1"/>
    <property type="molecule type" value="Genomic_DNA"/>
</dbReference>
<dbReference type="PANTHER" id="PTHR43085">
    <property type="entry name" value="HEXOKINASE FAMILY MEMBER"/>
    <property type="match status" value="1"/>
</dbReference>
<protein>
    <submittedName>
        <fullName evidence="5">Fructokinase</fullName>
    </submittedName>
</protein>
<keyword evidence="2" id="KW-0808">Transferase</keyword>
<dbReference type="SUPFAM" id="SSF53613">
    <property type="entry name" value="Ribokinase-like"/>
    <property type="match status" value="1"/>
</dbReference>
<evidence type="ECO:0000256" key="3">
    <source>
        <dbReference type="ARBA" id="ARBA00022777"/>
    </source>
</evidence>
<dbReference type="InterPro" id="IPR002139">
    <property type="entry name" value="Ribo/fructo_kinase"/>
</dbReference>
<evidence type="ECO:0000313" key="6">
    <source>
        <dbReference type="Proteomes" id="UP000238034"/>
    </source>
</evidence>
<sequence length="295" mass="31931">MLKAVCFGEILWDKFKDQRRAGGAPMNVALHLHKQGINCGLISSVGDDNAGRELLEVMANQGFATDLVQKHPALPTGIVEVELDEKQQATYTIVEPVAWDDIAATKDGKKATAEAEVLIYGSLACRNTASRSALLTLLPLAKKRILDLNLRAPHYSATVLRELIESADVLKINEDELTYLANLYPISAPDIEGQVYQLSAETDTPLICVTLGDKGAMVLHDGAIYRHEGFKVEVADTVGAGDSFLATFINGLLKKLPIDKILHNACAVGAFVASKHGANPEYSLEGIEGVDFYTR</sequence>
<dbReference type="GO" id="GO:0006000">
    <property type="term" value="P:fructose metabolic process"/>
    <property type="evidence" value="ECO:0007669"/>
    <property type="project" value="UniProtKB-ARBA"/>
</dbReference>
<dbReference type="CDD" id="cd01167">
    <property type="entry name" value="bac_FRK"/>
    <property type="match status" value="1"/>
</dbReference>
<dbReference type="InterPro" id="IPR029056">
    <property type="entry name" value="Ribokinase-like"/>
</dbReference>
<proteinExistence type="inferred from homology"/>
<organism evidence="5 6">
    <name type="scientific">Arcticibacter pallidicorallinus</name>
    <dbReference type="NCBI Taxonomy" id="1259464"/>
    <lineage>
        <taxon>Bacteria</taxon>
        <taxon>Pseudomonadati</taxon>
        <taxon>Bacteroidota</taxon>
        <taxon>Sphingobacteriia</taxon>
        <taxon>Sphingobacteriales</taxon>
        <taxon>Sphingobacteriaceae</taxon>
        <taxon>Arcticibacter</taxon>
    </lineage>
</organism>
<evidence type="ECO:0000256" key="1">
    <source>
        <dbReference type="ARBA" id="ARBA00010688"/>
    </source>
</evidence>
<evidence type="ECO:0000313" key="5">
    <source>
        <dbReference type="EMBL" id="PRY54342.1"/>
    </source>
</evidence>
<dbReference type="InterPro" id="IPR050306">
    <property type="entry name" value="PfkB_Carbo_kinase"/>
</dbReference>
<accession>A0A2T0U8Z1</accession>
<keyword evidence="3 5" id="KW-0418">Kinase</keyword>
<dbReference type="Proteomes" id="UP000238034">
    <property type="component" value="Unassembled WGS sequence"/>
</dbReference>
<comment type="caution">
    <text evidence="5">The sequence shown here is derived from an EMBL/GenBank/DDBJ whole genome shotgun (WGS) entry which is preliminary data.</text>
</comment>
<reference evidence="5 6" key="1">
    <citation type="submission" date="2018-03" db="EMBL/GenBank/DDBJ databases">
        <title>Genomic Encyclopedia of Type Strains, Phase III (KMG-III): the genomes of soil and plant-associated and newly described type strains.</title>
        <authorList>
            <person name="Whitman W."/>
        </authorList>
    </citation>
    <scope>NUCLEOTIDE SEQUENCE [LARGE SCALE GENOMIC DNA]</scope>
    <source>
        <strain evidence="5 6">CGMCC 1.9313</strain>
    </source>
</reference>